<dbReference type="SMART" id="SM00822">
    <property type="entry name" value="PKS_KR"/>
    <property type="match status" value="1"/>
</dbReference>
<dbReference type="PRINTS" id="PR00080">
    <property type="entry name" value="SDRFAMILY"/>
</dbReference>
<dbReference type="AlphaFoldDB" id="A0A4R4N9K3"/>
<dbReference type="CDD" id="cd05233">
    <property type="entry name" value="SDR_c"/>
    <property type="match status" value="1"/>
</dbReference>
<dbReference type="InterPro" id="IPR020904">
    <property type="entry name" value="Sc_DH/Rdtase_CS"/>
</dbReference>
<evidence type="ECO:0000313" key="6">
    <source>
        <dbReference type="Proteomes" id="UP000295157"/>
    </source>
</evidence>
<reference evidence="5 6" key="1">
    <citation type="submission" date="2019-02" db="EMBL/GenBank/DDBJ databases">
        <title>Draft genome sequences of novel Actinobacteria.</title>
        <authorList>
            <person name="Sahin N."/>
            <person name="Ay H."/>
            <person name="Saygin H."/>
        </authorList>
    </citation>
    <scope>NUCLEOTIDE SEQUENCE [LARGE SCALE GENOMIC DNA]</scope>
    <source>
        <strain evidence="5 6">KC201</strain>
    </source>
</reference>
<dbReference type="EMBL" id="SMJZ01000098">
    <property type="protein sequence ID" value="TDC04023.1"/>
    <property type="molecule type" value="Genomic_DNA"/>
</dbReference>
<dbReference type="GO" id="GO:0016491">
    <property type="term" value="F:oxidoreductase activity"/>
    <property type="evidence" value="ECO:0007669"/>
    <property type="project" value="UniProtKB-KW"/>
</dbReference>
<dbReference type="InterPro" id="IPR002347">
    <property type="entry name" value="SDR_fam"/>
</dbReference>
<keyword evidence="6" id="KW-1185">Reference proteome</keyword>
<dbReference type="Proteomes" id="UP000295157">
    <property type="component" value="Unassembled WGS sequence"/>
</dbReference>
<protein>
    <submittedName>
        <fullName evidence="5">SDR family oxidoreductase</fullName>
    </submittedName>
</protein>
<comment type="caution">
    <text evidence="5">The sequence shown here is derived from an EMBL/GenBank/DDBJ whole genome shotgun (WGS) entry which is preliminary data.</text>
</comment>
<sequence length="288" mass="29954">MSLSGGRTPDGPLPSAPAASPSPGAFVSRLTDRHAVVTGAASGIGWEIARLFHAEGAAVSLIDSDGEGVRARAAELGERVFTASADVTEEVALERSLDAAVRAFGPPRVCVNSAGVSAFGPIARLTLREWRRVVDVCLTGVFLSVKHEARRMTGGGSIVNIASLTARRPAEGFAAYCAAKAGVEMLTQVAAMELGAAGIRVNALAPGVVPTPLSATLTERPLRDGFVAATPLGRMGEPADIAPAALFLASDESSWITGDLLMVDGGAHTKGYPDVREYLRNSRRGRRR</sequence>
<dbReference type="Pfam" id="PF13561">
    <property type="entry name" value="adh_short_C2"/>
    <property type="match status" value="1"/>
</dbReference>
<evidence type="ECO:0000256" key="1">
    <source>
        <dbReference type="ARBA" id="ARBA00006484"/>
    </source>
</evidence>
<evidence type="ECO:0000313" key="5">
    <source>
        <dbReference type="EMBL" id="TDC04023.1"/>
    </source>
</evidence>
<accession>A0A4R4N9K3</accession>
<dbReference type="PROSITE" id="PS00061">
    <property type="entry name" value="ADH_SHORT"/>
    <property type="match status" value="1"/>
</dbReference>
<keyword evidence="2" id="KW-0560">Oxidoreductase</keyword>
<dbReference type="Gene3D" id="3.40.50.720">
    <property type="entry name" value="NAD(P)-binding Rossmann-like Domain"/>
    <property type="match status" value="1"/>
</dbReference>
<evidence type="ECO:0000259" key="4">
    <source>
        <dbReference type="SMART" id="SM00822"/>
    </source>
</evidence>
<dbReference type="NCBIfam" id="NF005559">
    <property type="entry name" value="PRK07231.1"/>
    <property type="match status" value="1"/>
</dbReference>
<dbReference type="FunFam" id="3.40.50.720:FF:000084">
    <property type="entry name" value="Short-chain dehydrogenase reductase"/>
    <property type="match status" value="1"/>
</dbReference>
<dbReference type="PANTHER" id="PTHR43639:SF1">
    <property type="entry name" value="SHORT-CHAIN DEHYDROGENASE_REDUCTASE FAMILY PROTEIN"/>
    <property type="match status" value="1"/>
</dbReference>
<feature type="region of interest" description="Disordered" evidence="3">
    <location>
        <begin position="1"/>
        <end position="20"/>
    </location>
</feature>
<dbReference type="PRINTS" id="PR00081">
    <property type="entry name" value="GDHRDH"/>
</dbReference>
<evidence type="ECO:0000256" key="2">
    <source>
        <dbReference type="ARBA" id="ARBA00023002"/>
    </source>
</evidence>
<feature type="domain" description="Ketoreductase" evidence="4">
    <location>
        <begin position="33"/>
        <end position="207"/>
    </location>
</feature>
<organism evidence="5 6">
    <name type="scientific">Nonomuraea longispora</name>
    <dbReference type="NCBI Taxonomy" id="1848320"/>
    <lineage>
        <taxon>Bacteria</taxon>
        <taxon>Bacillati</taxon>
        <taxon>Actinomycetota</taxon>
        <taxon>Actinomycetes</taxon>
        <taxon>Streptosporangiales</taxon>
        <taxon>Streptosporangiaceae</taxon>
        <taxon>Nonomuraea</taxon>
    </lineage>
</organism>
<proteinExistence type="inferred from homology"/>
<evidence type="ECO:0000256" key="3">
    <source>
        <dbReference type="SAM" id="MobiDB-lite"/>
    </source>
</evidence>
<comment type="similarity">
    <text evidence="1">Belongs to the short-chain dehydrogenases/reductases (SDR) family.</text>
</comment>
<name>A0A4R4N9K3_9ACTN</name>
<dbReference type="PANTHER" id="PTHR43639">
    <property type="entry name" value="OXIDOREDUCTASE, SHORT-CHAIN DEHYDROGENASE/REDUCTASE FAMILY (AFU_ORTHOLOGUE AFUA_5G02870)"/>
    <property type="match status" value="1"/>
</dbReference>
<gene>
    <name evidence="5" type="ORF">E1267_24170</name>
</gene>
<dbReference type="InterPro" id="IPR036291">
    <property type="entry name" value="NAD(P)-bd_dom_sf"/>
</dbReference>
<dbReference type="OrthoDB" id="8991930at2"/>
<dbReference type="InterPro" id="IPR057326">
    <property type="entry name" value="KR_dom"/>
</dbReference>
<dbReference type="SUPFAM" id="SSF51735">
    <property type="entry name" value="NAD(P)-binding Rossmann-fold domains"/>
    <property type="match status" value="1"/>
</dbReference>